<dbReference type="AlphaFoldDB" id="A0A4Y7JD01"/>
<feature type="compositionally biased region" description="Polar residues" evidence="1">
    <location>
        <begin position="138"/>
        <end position="148"/>
    </location>
</feature>
<accession>A0A4Y7JD01</accession>
<sequence length="399" mass="44965">MLIMSKFMGSTSGPLILIILIFAISIRKELVGGEMISSAINKAIIKTIKVDEDEIIDCYDIYKQPSLNHPSLHNHSIQMRPSMNPKNIKLDNFEIFQLTQTWHKYGTCPRGTIPIRRNRKDYRSKLPRKHRLSKISHSKTPNTSQPNDITDDHEYAVITVHGGSFLGGQAKINLWNPTVETPVEISVSQIWVLAGVSEDFNSIEAGWEVCQPRYGDYQTRFFILWTTDGYNNSCTNLECEGFVHTSSDVALGCNFTEISTFRGDQKDATFSIRKDQASGNWWVQIQDTPVGYYPSSLFTKLSKTAVKVEFGGEIFNDKSKGRHTTAQMGSGHFPSEGGFGISSYFHQVQVIDENNEAQNPENVEVHVSNPTCYDLKIDDKHSKGYGFYYGGPGYNDNCQ</sequence>
<feature type="compositionally biased region" description="Basic residues" evidence="1">
    <location>
        <begin position="126"/>
        <end position="137"/>
    </location>
</feature>
<name>A0A4Y7JD01_PAPSO</name>
<dbReference type="PANTHER" id="PTHR31589:SF221">
    <property type="entry name" value="LIGASE, PUTATIVE (DUF239)-RELATED"/>
    <property type="match status" value="1"/>
</dbReference>
<evidence type="ECO:0000259" key="2">
    <source>
        <dbReference type="PROSITE" id="PS52045"/>
    </source>
</evidence>
<dbReference type="EMBL" id="CM010718">
    <property type="protein sequence ID" value="RZC59024.1"/>
    <property type="molecule type" value="Genomic_DNA"/>
</dbReference>
<dbReference type="Pfam" id="PF03080">
    <property type="entry name" value="Neprosin"/>
    <property type="match status" value="1"/>
</dbReference>
<reference evidence="3 4" key="1">
    <citation type="journal article" date="2018" name="Science">
        <title>The opium poppy genome and morphinan production.</title>
        <authorList>
            <person name="Guo L."/>
            <person name="Winzer T."/>
            <person name="Yang X."/>
            <person name="Li Y."/>
            <person name="Ning Z."/>
            <person name="He Z."/>
            <person name="Teodor R."/>
            <person name="Lu Y."/>
            <person name="Bowser T.A."/>
            <person name="Graham I.A."/>
            <person name="Ye K."/>
        </authorList>
    </citation>
    <scope>NUCLEOTIDE SEQUENCE [LARGE SCALE GENOMIC DNA]</scope>
    <source>
        <strain evidence="4">cv. HN1</strain>
        <tissue evidence="3">Leaves</tissue>
    </source>
</reference>
<proteinExistence type="predicted"/>
<feature type="domain" description="Neprosin PEP catalytic" evidence="2">
    <location>
        <begin position="147"/>
        <end position="399"/>
    </location>
</feature>
<dbReference type="Pfam" id="PF14365">
    <property type="entry name" value="Neprosin_AP"/>
    <property type="match status" value="1"/>
</dbReference>
<dbReference type="PANTHER" id="PTHR31589">
    <property type="entry name" value="PROTEIN, PUTATIVE (DUF239)-RELATED-RELATED"/>
    <property type="match status" value="1"/>
</dbReference>
<dbReference type="Gramene" id="RZC59024">
    <property type="protein sequence ID" value="RZC59024"/>
    <property type="gene ID" value="C5167_006317"/>
</dbReference>
<dbReference type="InterPro" id="IPR025521">
    <property type="entry name" value="Neprosin_propep"/>
</dbReference>
<feature type="region of interest" description="Disordered" evidence="1">
    <location>
        <begin position="126"/>
        <end position="149"/>
    </location>
</feature>
<dbReference type="InterPro" id="IPR053168">
    <property type="entry name" value="Glutamic_endopeptidase"/>
</dbReference>
<dbReference type="STRING" id="3469.A0A4Y7JD01"/>
<dbReference type="Proteomes" id="UP000316621">
    <property type="component" value="Chromosome 4"/>
</dbReference>
<evidence type="ECO:0000256" key="1">
    <source>
        <dbReference type="SAM" id="MobiDB-lite"/>
    </source>
</evidence>
<dbReference type="Gene3D" id="3.90.1320.10">
    <property type="entry name" value="Outer-capsid protein sigma 3, large lobe"/>
    <property type="match status" value="1"/>
</dbReference>
<dbReference type="PROSITE" id="PS52045">
    <property type="entry name" value="NEPROSIN_PEP_CD"/>
    <property type="match status" value="1"/>
</dbReference>
<evidence type="ECO:0000313" key="4">
    <source>
        <dbReference type="Proteomes" id="UP000316621"/>
    </source>
</evidence>
<dbReference type="InterPro" id="IPR004314">
    <property type="entry name" value="Neprosin"/>
</dbReference>
<keyword evidence="4" id="KW-1185">Reference proteome</keyword>
<gene>
    <name evidence="3" type="ORF">C5167_006317</name>
</gene>
<protein>
    <recommendedName>
        <fullName evidence="2">Neprosin PEP catalytic domain-containing protein</fullName>
    </recommendedName>
</protein>
<organism evidence="3 4">
    <name type="scientific">Papaver somniferum</name>
    <name type="common">Opium poppy</name>
    <dbReference type="NCBI Taxonomy" id="3469"/>
    <lineage>
        <taxon>Eukaryota</taxon>
        <taxon>Viridiplantae</taxon>
        <taxon>Streptophyta</taxon>
        <taxon>Embryophyta</taxon>
        <taxon>Tracheophyta</taxon>
        <taxon>Spermatophyta</taxon>
        <taxon>Magnoliopsida</taxon>
        <taxon>Ranunculales</taxon>
        <taxon>Papaveraceae</taxon>
        <taxon>Papaveroideae</taxon>
        <taxon>Papaver</taxon>
    </lineage>
</organism>
<evidence type="ECO:0000313" key="3">
    <source>
        <dbReference type="EMBL" id="RZC59024.1"/>
    </source>
</evidence>
<dbReference type="OMA" id="IAQIWVV"/>